<dbReference type="EMBL" id="GG738929">
    <property type="protein sequence ID" value="EFC36530.1"/>
    <property type="molecule type" value="Genomic_DNA"/>
</dbReference>
<name>D2W311_NAEGR</name>
<feature type="region of interest" description="Disordered" evidence="1">
    <location>
        <begin position="1"/>
        <end position="58"/>
    </location>
</feature>
<evidence type="ECO:0000256" key="1">
    <source>
        <dbReference type="SAM" id="MobiDB-lite"/>
    </source>
</evidence>
<keyword evidence="3" id="KW-1185">Reference proteome</keyword>
<dbReference type="RefSeq" id="XP_002669274.1">
    <property type="nucleotide sequence ID" value="XM_002669228.1"/>
</dbReference>
<dbReference type="GeneID" id="8862726"/>
<dbReference type="GO" id="GO:0019005">
    <property type="term" value="C:SCF ubiquitin ligase complex"/>
    <property type="evidence" value="ECO:0007669"/>
    <property type="project" value="TreeGrafter"/>
</dbReference>
<dbReference type="SUPFAM" id="SSF52047">
    <property type="entry name" value="RNI-like"/>
    <property type="match status" value="1"/>
</dbReference>
<dbReference type="PANTHER" id="PTHR13318">
    <property type="entry name" value="PARTNER OF PAIRED, ISOFORM B-RELATED"/>
    <property type="match status" value="1"/>
</dbReference>
<dbReference type="STRING" id="5762.D2W311"/>
<reference evidence="2 3" key="1">
    <citation type="journal article" date="2010" name="Cell">
        <title>The genome of Naegleria gruberi illuminates early eukaryotic versatility.</title>
        <authorList>
            <person name="Fritz-Laylin L.K."/>
            <person name="Prochnik S.E."/>
            <person name="Ginger M.L."/>
            <person name="Dacks J.B."/>
            <person name="Carpenter M.L."/>
            <person name="Field M.C."/>
            <person name="Kuo A."/>
            <person name="Paredez A."/>
            <person name="Chapman J."/>
            <person name="Pham J."/>
            <person name="Shu S."/>
            <person name="Neupane R."/>
            <person name="Cipriano M."/>
            <person name="Mancuso J."/>
            <person name="Tu H."/>
            <person name="Salamov A."/>
            <person name="Lindquist E."/>
            <person name="Shapiro H."/>
            <person name="Lucas S."/>
            <person name="Grigoriev I.V."/>
            <person name="Cande W.Z."/>
            <person name="Fulton C."/>
            <person name="Rokhsar D.S."/>
            <person name="Dawson S.C."/>
        </authorList>
    </citation>
    <scope>NUCLEOTIDE SEQUENCE [LARGE SCALE GENOMIC DNA]</scope>
    <source>
        <strain evidence="2 3">NEG-M</strain>
    </source>
</reference>
<dbReference type="eggNOG" id="KOG4341">
    <property type="taxonomic scope" value="Eukaryota"/>
</dbReference>
<dbReference type="InParanoid" id="D2W311"/>
<evidence type="ECO:0000313" key="2">
    <source>
        <dbReference type="EMBL" id="EFC36530.1"/>
    </source>
</evidence>
<dbReference type="KEGG" id="ngr:NAEGRDRAFT_82194"/>
<organism evidence="3">
    <name type="scientific">Naegleria gruberi</name>
    <name type="common">Amoeba</name>
    <dbReference type="NCBI Taxonomy" id="5762"/>
    <lineage>
        <taxon>Eukaryota</taxon>
        <taxon>Discoba</taxon>
        <taxon>Heterolobosea</taxon>
        <taxon>Tetramitia</taxon>
        <taxon>Eutetramitia</taxon>
        <taxon>Vahlkampfiidae</taxon>
        <taxon>Naegleria</taxon>
    </lineage>
</organism>
<dbReference type="Proteomes" id="UP000006671">
    <property type="component" value="Unassembled WGS sequence"/>
</dbReference>
<dbReference type="OMA" id="NYNATDE"/>
<dbReference type="OrthoDB" id="550575at2759"/>
<dbReference type="SMART" id="SM00367">
    <property type="entry name" value="LRR_CC"/>
    <property type="match status" value="6"/>
</dbReference>
<proteinExistence type="predicted"/>
<sequence length="680" mass="77655">MTKKRSAEEEQQEEATSLEFDEEDDRPMEPLSSNQDEQQEHLEAPSENQHDEHEERDPIDEEEDFLLNGDIMDTPSVASAFSDESEATQHDATKQASDFAMDYLLSLRYILERERALKKKKQIIGKVHKIIWKRYHEPNYPQHLSTAGENQSHFIHLVMDEIATEEDIIRITRQFGPILLGLEIRNCLKRKVKKNPPKKKRKTKKEEETVAVVEEEDFSHPVLSSIVKNCPKLEILKIDGNSFTTEEVQFNNVLSLPNLKTYHGPVAQPKDSKTISNRLRKVKIESDKITPTMLKFISNNSERHFRTLLTNAETSLTLKSLQDLSEDCDLTKISLKHVKFISSSKDSLSSHLGEFGSLKTLELFNENSIESNGFKKLGSLKNLTHLNLTRCDNLDDMALSTILRKCKSVKKLILDNCWQVSEESLKEISNLSDLYHLDTTGLRITNKVLKVIADSVSSNEKFTHFICESNYNATDEGLQILLEKFPSLKYLNLNRWEKLTDVSLENIGKYLKCPKKLGLIQGFKSKARYTSQGLRKALTSKSVTCLTLQSVDDINQAMTVLSESTPLLEELSVSGNENLNDDAVEILCEGCKYLRVIDFSQCSLLSDEALNAVSILKNLREINIVECEEVTCDGIEVMLDACNYVSRVNIKPDFAYIEKTKHLFLEHSIRYEKDVTIQIR</sequence>
<gene>
    <name evidence="2" type="ORF">NAEGRDRAFT_82194</name>
</gene>
<accession>D2W311</accession>
<feature type="compositionally biased region" description="Basic and acidic residues" evidence="1">
    <location>
        <begin position="38"/>
        <end position="56"/>
    </location>
</feature>
<dbReference type="Gene3D" id="3.80.10.10">
    <property type="entry name" value="Ribonuclease Inhibitor"/>
    <property type="match status" value="1"/>
</dbReference>
<dbReference type="InterPro" id="IPR032675">
    <property type="entry name" value="LRR_dom_sf"/>
</dbReference>
<protein>
    <submittedName>
        <fullName evidence="2">Predicted protein</fullName>
    </submittedName>
</protein>
<dbReference type="VEuPathDB" id="AmoebaDB:NAEGRDRAFT_82194"/>
<dbReference type="PANTHER" id="PTHR13318:SF95">
    <property type="entry name" value="F-BOX PROTEIN YLR352W"/>
    <property type="match status" value="1"/>
</dbReference>
<dbReference type="AlphaFoldDB" id="D2W311"/>
<dbReference type="GO" id="GO:0031146">
    <property type="term" value="P:SCF-dependent proteasomal ubiquitin-dependent protein catabolic process"/>
    <property type="evidence" value="ECO:0007669"/>
    <property type="project" value="TreeGrafter"/>
</dbReference>
<evidence type="ECO:0000313" key="3">
    <source>
        <dbReference type="Proteomes" id="UP000006671"/>
    </source>
</evidence>
<dbReference type="InterPro" id="IPR006553">
    <property type="entry name" value="Leu-rich_rpt_Cys-con_subtyp"/>
</dbReference>